<feature type="transmembrane region" description="Helical" evidence="1">
    <location>
        <begin position="113"/>
        <end position="131"/>
    </location>
</feature>
<feature type="transmembrane region" description="Helical" evidence="1">
    <location>
        <begin position="179"/>
        <end position="200"/>
    </location>
</feature>
<feature type="transmembrane region" description="Helical" evidence="1">
    <location>
        <begin position="143"/>
        <end position="167"/>
    </location>
</feature>
<evidence type="ECO:0000313" key="3">
    <source>
        <dbReference type="Proteomes" id="UP000782880"/>
    </source>
</evidence>
<dbReference type="InterPro" id="IPR025291">
    <property type="entry name" value="DUF4153"/>
</dbReference>
<dbReference type="Pfam" id="PF13687">
    <property type="entry name" value="DUF4153"/>
    <property type="match status" value="1"/>
</dbReference>
<feature type="transmembrane region" description="Helical" evidence="1">
    <location>
        <begin position="56"/>
        <end position="73"/>
    </location>
</feature>
<dbReference type="Proteomes" id="UP000782880">
    <property type="component" value="Unassembled WGS sequence"/>
</dbReference>
<sequence length="544" mass="60132">MTEIPKEGAGRPLYESAPKISPAVPAAPYLWAAVASYPLAWLYVKKLLLVNLFEGFWLLVFAIAFVAGVEGMARALHRTAARETPLWAGCWLVLSAVMPLWGYQNTLSDWQMLVWHLFAVWFVLARCGMLAQGYTGSLCFLDALAGLLILPFGNFFRRIGTIGAGIYTMGRHRVRLRQVGLAVATALITLLLCSTAWGLLSAADPNFAAVGRQARQWLSSLLNGPSVVENFIVFLLSLPVGAWLYGLVAGSLRRQEAPWTGERFFKALEPLRVLPSVTANIAMGALCVVYGLFFALQALEWLAAAPLGLTAPQASSFAVDGFWELLRILLLNFCILAAVRFLGRRPLPRALAVLFCLFGVAFAGLAGAKLTVYIRLYAFTPRRVVAGWFLCVLAVWAVLLLVRVFRAIPATRIGLAVLVVSFVLLSCVDLESRVIQANIERYQAGVDEELDLDVLRDCGLNPWYTYDAPSWNRNGRVVRYTGWLVDSGWFRGRTASEIQELYDIPGETFGYEQQADLGQSILRLTFDEEYRCQAVSLTAKENGV</sequence>
<comment type="caution">
    <text evidence="2">The sequence shown here is derived from an EMBL/GenBank/DDBJ whole genome shotgun (WGS) entry which is preliminary data.</text>
</comment>
<evidence type="ECO:0000313" key="2">
    <source>
        <dbReference type="EMBL" id="HJG28739.1"/>
    </source>
</evidence>
<keyword evidence="1" id="KW-1133">Transmembrane helix</keyword>
<feature type="transmembrane region" description="Helical" evidence="1">
    <location>
        <begin position="85"/>
        <end position="101"/>
    </location>
</feature>
<feature type="transmembrane region" description="Helical" evidence="1">
    <location>
        <begin position="386"/>
        <end position="405"/>
    </location>
</feature>
<proteinExistence type="predicted"/>
<feature type="transmembrane region" description="Helical" evidence="1">
    <location>
        <begin position="231"/>
        <end position="252"/>
    </location>
</feature>
<feature type="transmembrane region" description="Helical" evidence="1">
    <location>
        <begin position="412"/>
        <end position="431"/>
    </location>
</feature>
<accession>A0A921IK96</accession>
<feature type="transmembrane region" description="Helical" evidence="1">
    <location>
        <begin position="350"/>
        <end position="374"/>
    </location>
</feature>
<feature type="transmembrane region" description="Helical" evidence="1">
    <location>
        <begin position="26"/>
        <end position="44"/>
    </location>
</feature>
<keyword evidence="1" id="KW-0812">Transmembrane</keyword>
<feature type="transmembrane region" description="Helical" evidence="1">
    <location>
        <begin position="273"/>
        <end position="296"/>
    </location>
</feature>
<name>A0A921IK96_9FIRM</name>
<dbReference type="AlphaFoldDB" id="A0A921IK96"/>
<keyword evidence="1" id="KW-0472">Membrane</keyword>
<dbReference type="EMBL" id="DYVE01000230">
    <property type="protein sequence ID" value="HJG28739.1"/>
    <property type="molecule type" value="Genomic_DNA"/>
</dbReference>
<gene>
    <name evidence="2" type="ORF">K8V20_08890</name>
</gene>
<reference evidence="2" key="1">
    <citation type="journal article" date="2021" name="PeerJ">
        <title>Extensive microbial diversity within the chicken gut microbiome revealed by metagenomics and culture.</title>
        <authorList>
            <person name="Gilroy R."/>
            <person name="Ravi A."/>
            <person name="Getino M."/>
            <person name="Pursley I."/>
            <person name="Horton D.L."/>
            <person name="Alikhan N.F."/>
            <person name="Baker D."/>
            <person name="Gharbi K."/>
            <person name="Hall N."/>
            <person name="Watson M."/>
            <person name="Adriaenssens E.M."/>
            <person name="Foster-Nyarko E."/>
            <person name="Jarju S."/>
            <person name="Secka A."/>
            <person name="Antonio M."/>
            <person name="Oren A."/>
            <person name="Chaudhuri R.R."/>
            <person name="La Ragione R."/>
            <person name="Hildebrand F."/>
            <person name="Pallen M.J."/>
        </authorList>
    </citation>
    <scope>NUCLEOTIDE SEQUENCE</scope>
    <source>
        <strain evidence="2">ChiBcec21-2208</strain>
    </source>
</reference>
<evidence type="ECO:0000256" key="1">
    <source>
        <dbReference type="SAM" id="Phobius"/>
    </source>
</evidence>
<organism evidence="2 3">
    <name type="scientific">Subdoligranulum variabile</name>
    <dbReference type="NCBI Taxonomy" id="214851"/>
    <lineage>
        <taxon>Bacteria</taxon>
        <taxon>Bacillati</taxon>
        <taxon>Bacillota</taxon>
        <taxon>Clostridia</taxon>
        <taxon>Eubacteriales</taxon>
        <taxon>Oscillospiraceae</taxon>
        <taxon>Subdoligranulum</taxon>
    </lineage>
</organism>
<reference evidence="2" key="2">
    <citation type="submission" date="2021-09" db="EMBL/GenBank/DDBJ databases">
        <authorList>
            <person name="Gilroy R."/>
        </authorList>
    </citation>
    <scope>NUCLEOTIDE SEQUENCE</scope>
    <source>
        <strain evidence="2">ChiBcec21-2208</strain>
    </source>
</reference>
<feature type="transmembrane region" description="Helical" evidence="1">
    <location>
        <begin position="325"/>
        <end position="343"/>
    </location>
</feature>
<protein>
    <submittedName>
        <fullName evidence="2">DUF4173 domain-containing protein</fullName>
    </submittedName>
</protein>